<evidence type="ECO:0000256" key="3">
    <source>
        <dbReference type="ARBA" id="ARBA00022989"/>
    </source>
</evidence>
<protein>
    <submittedName>
        <fullName evidence="7">NnrU family protein</fullName>
    </submittedName>
</protein>
<evidence type="ECO:0000256" key="5">
    <source>
        <dbReference type="SAM" id="Phobius"/>
    </source>
</evidence>
<proteinExistence type="predicted"/>
<evidence type="ECO:0000259" key="6">
    <source>
        <dbReference type="Pfam" id="PF07298"/>
    </source>
</evidence>
<reference evidence="7 8" key="1">
    <citation type="submission" date="2020-05" db="EMBL/GenBank/DDBJ databases">
        <title>Complete closed genome sequence of Defluviicoccus vanus.</title>
        <authorList>
            <person name="Bessarab I."/>
            <person name="Arumugam K."/>
            <person name="Maszenan A.M."/>
            <person name="Seviour R.J."/>
            <person name="Williams R.B."/>
        </authorList>
    </citation>
    <scope>NUCLEOTIDE SEQUENCE [LARGE SCALE GENOMIC DNA]</scope>
    <source>
        <strain evidence="7 8">Ben 114</strain>
    </source>
</reference>
<evidence type="ECO:0000256" key="4">
    <source>
        <dbReference type="ARBA" id="ARBA00023136"/>
    </source>
</evidence>
<feature type="transmembrane region" description="Helical" evidence="5">
    <location>
        <begin position="202"/>
        <end position="223"/>
    </location>
</feature>
<keyword evidence="3 5" id="KW-1133">Transmembrane helix</keyword>
<keyword evidence="2 5" id="KW-0812">Transmembrane</keyword>
<dbReference type="InterPro" id="IPR009915">
    <property type="entry name" value="NnrU_dom"/>
</dbReference>
<sequence>MSALTSLSLAMSLFVLSHLLLPLPQLRDALVARFGELPFRAFYSAVALALLLWTILAYRQAPIIQLWMPPTALRHLSLSLMPFVCILLVAGVSTPNPSAMGPAPARVAARGPVGIAKVTRHPVMWAIGIWGILHLLANGDAAGIILFGGMTVLALGGALVQDARKRRLLGKSWVTYAGQTSHLPLLAMAQGRTRVTLREIGYGRIIGGVILYAILLGAHAWLFGVNPFAAG</sequence>
<keyword evidence="4 5" id="KW-0472">Membrane</keyword>
<evidence type="ECO:0000313" key="7">
    <source>
        <dbReference type="EMBL" id="QNT69036.1"/>
    </source>
</evidence>
<dbReference type="EMBL" id="CP053923">
    <property type="protein sequence ID" value="QNT69036.1"/>
    <property type="molecule type" value="Genomic_DNA"/>
</dbReference>
<comment type="subcellular location">
    <subcellularLocation>
        <location evidence="1">Membrane</location>
        <topology evidence="1">Multi-pass membrane protein</topology>
    </subcellularLocation>
</comment>
<evidence type="ECO:0000256" key="1">
    <source>
        <dbReference type="ARBA" id="ARBA00004141"/>
    </source>
</evidence>
<dbReference type="AlphaFoldDB" id="A0A7H1N000"/>
<accession>A0A7H1N000</accession>
<feature type="transmembrane region" description="Helical" evidence="5">
    <location>
        <begin position="141"/>
        <end position="160"/>
    </location>
</feature>
<evidence type="ECO:0000313" key="8">
    <source>
        <dbReference type="Proteomes" id="UP000516369"/>
    </source>
</evidence>
<name>A0A7H1N000_9PROT</name>
<organism evidence="7 8">
    <name type="scientific">Defluviicoccus vanus</name>
    <dbReference type="NCBI Taxonomy" id="111831"/>
    <lineage>
        <taxon>Bacteria</taxon>
        <taxon>Pseudomonadati</taxon>
        <taxon>Pseudomonadota</taxon>
        <taxon>Alphaproteobacteria</taxon>
        <taxon>Rhodospirillales</taxon>
        <taxon>Rhodospirillaceae</taxon>
        <taxon>Defluviicoccus</taxon>
    </lineage>
</organism>
<dbReference type="KEGG" id="dvn:HQ394_06320"/>
<feature type="transmembrane region" description="Helical" evidence="5">
    <location>
        <begin position="71"/>
        <end position="92"/>
    </location>
</feature>
<feature type="domain" description="NnrU" evidence="6">
    <location>
        <begin position="7"/>
        <end position="227"/>
    </location>
</feature>
<gene>
    <name evidence="7" type="ORF">HQ394_06320</name>
</gene>
<evidence type="ECO:0000256" key="2">
    <source>
        <dbReference type="ARBA" id="ARBA00022692"/>
    </source>
</evidence>
<dbReference type="Pfam" id="PF07298">
    <property type="entry name" value="NnrU"/>
    <property type="match status" value="1"/>
</dbReference>
<dbReference type="Proteomes" id="UP000516369">
    <property type="component" value="Chromosome"/>
</dbReference>
<keyword evidence="8" id="KW-1185">Reference proteome</keyword>
<dbReference type="GO" id="GO:0016020">
    <property type="term" value="C:membrane"/>
    <property type="evidence" value="ECO:0007669"/>
    <property type="project" value="UniProtKB-SubCell"/>
</dbReference>
<feature type="transmembrane region" description="Helical" evidence="5">
    <location>
        <begin position="39"/>
        <end position="59"/>
    </location>
</feature>
<dbReference type="RefSeq" id="WP_190262548.1">
    <property type="nucleotide sequence ID" value="NZ_CP053923.1"/>
</dbReference>